<dbReference type="OrthoDB" id="4708870at2759"/>
<feature type="compositionally biased region" description="Polar residues" evidence="1">
    <location>
        <begin position="484"/>
        <end position="493"/>
    </location>
</feature>
<keyword evidence="3" id="KW-1185">Reference proteome</keyword>
<dbReference type="AlphaFoldDB" id="A0A4Y7T9R0"/>
<name>A0A4Y7T9R0_COPMI</name>
<evidence type="ECO:0000313" key="3">
    <source>
        <dbReference type="Proteomes" id="UP000298030"/>
    </source>
</evidence>
<evidence type="ECO:0000313" key="2">
    <source>
        <dbReference type="EMBL" id="TEB30704.1"/>
    </source>
</evidence>
<dbReference type="EMBL" id="QPFP01000022">
    <property type="protein sequence ID" value="TEB30704.1"/>
    <property type="molecule type" value="Genomic_DNA"/>
</dbReference>
<dbReference type="Proteomes" id="UP000298030">
    <property type="component" value="Unassembled WGS sequence"/>
</dbReference>
<feature type="region of interest" description="Disordered" evidence="1">
    <location>
        <begin position="469"/>
        <end position="493"/>
    </location>
</feature>
<dbReference type="STRING" id="71717.A0A4Y7T9R0"/>
<comment type="caution">
    <text evidence="2">The sequence shown here is derived from an EMBL/GenBank/DDBJ whole genome shotgun (WGS) entry which is preliminary data.</text>
</comment>
<evidence type="ECO:0000256" key="1">
    <source>
        <dbReference type="SAM" id="MobiDB-lite"/>
    </source>
</evidence>
<gene>
    <name evidence="2" type="ORF">FA13DRAFT_1710324</name>
</gene>
<organism evidence="2 3">
    <name type="scientific">Coprinellus micaceus</name>
    <name type="common">Glistening ink-cap mushroom</name>
    <name type="synonym">Coprinus micaceus</name>
    <dbReference type="NCBI Taxonomy" id="71717"/>
    <lineage>
        <taxon>Eukaryota</taxon>
        <taxon>Fungi</taxon>
        <taxon>Dikarya</taxon>
        <taxon>Basidiomycota</taxon>
        <taxon>Agaricomycotina</taxon>
        <taxon>Agaricomycetes</taxon>
        <taxon>Agaricomycetidae</taxon>
        <taxon>Agaricales</taxon>
        <taxon>Agaricineae</taxon>
        <taxon>Psathyrellaceae</taxon>
        <taxon>Coprinellus</taxon>
    </lineage>
</organism>
<accession>A0A4Y7T9R0</accession>
<reference evidence="2 3" key="1">
    <citation type="journal article" date="2019" name="Nat. Ecol. Evol.">
        <title>Megaphylogeny resolves global patterns of mushroom evolution.</title>
        <authorList>
            <person name="Varga T."/>
            <person name="Krizsan K."/>
            <person name="Foldi C."/>
            <person name="Dima B."/>
            <person name="Sanchez-Garcia M."/>
            <person name="Sanchez-Ramirez S."/>
            <person name="Szollosi G.J."/>
            <person name="Szarkandi J.G."/>
            <person name="Papp V."/>
            <person name="Albert L."/>
            <person name="Andreopoulos W."/>
            <person name="Angelini C."/>
            <person name="Antonin V."/>
            <person name="Barry K.W."/>
            <person name="Bougher N.L."/>
            <person name="Buchanan P."/>
            <person name="Buyck B."/>
            <person name="Bense V."/>
            <person name="Catcheside P."/>
            <person name="Chovatia M."/>
            <person name="Cooper J."/>
            <person name="Damon W."/>
            <person name="Desjardin D."/>
            <person name="Finy P."/>
            <person name="Geml J."/>
            <person name="Haridas S."/>
            <person name="Hughes K."/>
            <person name="Justo A."/>
            <person name="Karasinski D."/>
            <person name="Kautmanova I."/>
            <person name="Kiss B."/>
            <person name="Kocsube S."/>
            <person name="Kotiranta H."/>
            <person name="LaButti K.M."/>
            <person name="Lechner B.E."/>
            <person name="Liimatainen K."/>
            <person name="Lipzen A."/>
            <person name="Lukacs Z."/>
            <person name="Mihaltcheva S."/>
            <person name="Morgado L.N."/>
            <person name="Niskanen T."/>
            <person name="Noordeloos M.E."/>
            <person name="Ohm R.A."/>
            <person name="Ortiz-Santana B."/>
            <person name="Ovrebo C."/>
            <person name="Racz N."/>
            <person name="Riley R."/>
            <person name="Savchenko A."/>
            <person name="Shiryaev A."/>
            <person name="Soop K."/>
            <person name="Spirin V."/>
            <person name="Szebenyi C."/>
            <person name="Tomsovsky M."/>
            <person name="Tulloss R.E."/>
            <person name="Uehling J."/>
            <person name="Grigoriev I.V."/>
            <person name="Vagvolgyi C."/>
            <person name="Papp T."/>
            <person name="Martin F.M."/>
            <person name="Miettinen O."/>
            <person name="Hibbett D.S."/>
            <person name="Nagy L.G."/>
        </authorList>
    </citation>
    <scope>NUCLEOTIDE SEQUENCE [LARGE SCALE GENOMIC DNA]</scope>
    <source>
        <strain evidence="2 3">FP101781</strain>
    </source>
</reference>
<protein>
    <submittedName>
        <fullName evidence="2">Uncharacterized protein</fullName>
    </submittedName>
</protein>
<proteinExistence type="predicted"/>
<sequence length="493" mass="54850">MGGSAFRSMLGEAAFPRLPPTVYEALKARLLPRISELYTYVSVPKEAPEKGDYGDLDILVAEPRFQLSHSTEVPGLLGGEAEGPDGLSSAHVLVKRTLQAKHVIPWHGNRTSNYAVPVQMGEWEAFGFGQLEMERRSDTPGSEIFYQVDINVCADKEEWSRIAFFHSYGDLGMMLGLVARNIGLRLGETGLKYLPTTSKSKYTLYRTSSQSITHRPGPHHLGFALLPKNATPTIYYQLPIAGKPPLVLSSSFDEILPFLGLSKDVYDSGFKSKEDIFRWVASQRFFSPRMFRSSGPGITKVNQDRKMYAQFVAWVEQHRQGLEKSGISPGDNDRRASPAPAPSSVIDDKQEGACQKSEARTDTVISALIAEEALIYFNKKYELEARVTAQANRERVRKTFCGHNVRDWMGLGDHWRGVKLVMDEIRKRMGGEVGVLRFLDEIQVQGIPGEAEESLKEIVVRVRDELGIAQSLQSRPPDDAASSGKDSTQPQEG</sequence>
<feature type="region of interest" description="Disordered" evidence="1">
    <location>
        <begin position="323"/>
        <end position="353"/>
    </location>
</feature>